<accession>A0A1F5PH87</accession>
<dbReference type="InterPro" id="IPR011818">
    <property type="entry name" value="Uridylate_kinase_arch/spir"/>
</dbReference>
<evidence type="ECO:0000259" key="11">
    <source>
        <dbReference type="Pfam" id="PF00696"/>
    </source>
</evidence>
<evidence type="ECO:0000256" key="1">
    <source>
        <dbReference type="ARBA" id="ARBA00004791"/>
    </source>
</evidence>
<dbReference type="GO" id="GO:0005524">
    <property type="term" value="F:ATP binding"/>
    <property type="evidence" value="ECO:0007669"/>
    <property type="project" value="UniProtKB-KW"/>
</dbReference>
<evidence type="ECO:0000256" key="6">
    <source>
        <dbReference type="ARBA" id="ARBA00022741"/>
    </source>
</evidence>
<dbReference type="AlphaFoldDB" id="A0A1F5PH87"/>
<comment type="pathway">
    <text evidence="1">Pyrimidine metabolism; CTP biosynthesis via de novo pathway; UDP from UMP (UMPK route): step 1/1.</text>
</comment>
<name>A0A1F5PH87_9BACT</name>
<evidence type="ECO:0000256" key="2">
    <source>
        <dbReference type="ARBA" id="ARBA00007614"/>
    </source>
</evidence>
<protein>
    <recommendedName>
        <fullName evidence="3">UMP kinase</fullName>
        <ecNumber evidence="3">2.7.4.22</ecNumber>
    </recommendedName>
    <alternativeName>
        <fullName evidence="10">Uridine monophosphate kinase</fullName>
    </alternativeName>
</protein>
<dbReference type="InterPro" id="IPR036393">
    <property type="entry name" value="AceGlu_kinase-like_sf"/>
</dbReference>
<gene>
    <name evidence="12" type="ORF">A2722_01400</name>
</gene>
<keyword evidence="9" id="KW-0665">Pyrimidine biosynthesis</keyword>
<evidence type="ECO:0000313" key="12">
    <source>
        <dbReference type="EMBL" id="OGE89279.1"/>
    </source>
</evidence>
<evidence type="ECO:0000256" key="7">
    <source>
        <dbReference type="ARBA" id="ARBA00022777"/>
    </source>
</evidence>
<reference evidence="12 13" key="1">
    <citation type="journal article" date="2016" name="Nat. Commun.">
        <title>Thousands of microbial genomes shed light on interconnected biogeochemical processes in an aquifer system.</title>
        <authorList>
            <person name="Anantharaman K."/>
            <person name="Brown C.T."/>
            <person name="Hug L.A."/>
            <person name="Sharon I."/>
            <person name="Castelle C.J."/>
            <person name="Probst A.J."/>
            <person name="Thomas B.C."/>
            <person name="Singh A."/>
            <person name="Wilkins M.J."/>
            <person name="Karaoz U."/>
            <person name="Brodie E.L."/>
            <person name="Williams K.H."/>
            <person name="Hubbard S.S."/>
            <person name="Banfield J.F."/>
        </authorList>
    </citation>
    <scope>NUCLEOTIDE SEQUENCE [LARGE SCALE GENOMIC DNA]</scope>
</reference>
<comment type="caution">
    <text evidence="12">The sequence shown here is derived from an EMBL/GenBank/DDBJ whole genome shotgun (WGS) entry which is preliminary data.</text>
</comment>
<keyword evidence="7" id="KW-0418">Kinase</keyword>
<evidence type="ECO:0000256" key="8">
    <source>
        <dbReference type="ARBA" id="ARBA00022840"/>
    </source>
</evidence>
<keyword evidence="5" id="KW-0808">Transferase</keyword>
<dbReference type="PANTHER" id="PTHR42833:SF4">
    <property type="entry name" value="URIDYLATE KINASE PUMPKIN, CHLOROPLASTIC"/>
    <property type="match status" value="1"/>
</dbReference>
<feature type="domain" description="Aspartate/glutamate/uridylate kinase" evidence="11">
    <location>
        <begin position="7"/>
        <end position="205"/>
    </location>
</feature>
<keyword evidence="4" id="KW-0963">Cytoplasm</keyword>
<keyword evidence="6" id="KW-0547">Nucleotide-binding</keyword>
<dbReference type="EMBL" id="MFEO01000024">
    <property type="protein sequence ID" value="OGE89279.1"/>
    <property type="molecule type" value="Genomic_DNA"/>
</dbReference>
<comment type="similarity">
    <text evidence="2">Belongs to the UMP kinase family.</text>
</comment>
<keyword evidence="8" id="KW-0067">ATP-binding</keyword>
<dbReference type="PANTHER" id="PTHR42833">
    <property type="entry name" value="URIDYLATE KINASE"/>
    <property type="match status" value="1"/>
</dbReference>
<evidence type="ECO:0000256" key="5">
    <source>
        <dbReference type="ARBA" id="ARBA00022679"/>
    </source>
</evidence>
<evidence type="ECO:0000256" key="9">
    <source>
        <dbReference type="ARBA" id="ARBA00022975"/>
    </source>
</evidence>
<evidence type="ECO:0000313" key="13">
    <source>
        <dbReference type="Proteomes" id="UP000178377"/>
    </source>
</evidence>
<dbReference type="InterPro" id="IPR001048">
    <property type="entry name" value="Asp/Glu/Uridylate_kinase"/>
</dbReference>
<dbReference type="Gene3D" id="3.40.1160.10">
    <property type="entry name" value="Acetylglutamate kinase-like"/>
    <property type="match status" value="1"/>
</dbReference>
<dbReference type="GO" id="GO:0033862">
    <property type="term" value="F:UMP kinase activity"/>
    <property type="evidence" value="ECO:0007669"/>
    <property type="project" value="UniProtKB-EC"/>
</dbReference>
<dbReference type="SUPFAM" id="SSF53633">
    <property type="entry name" value="Carbamate kinase-like"/>
    <property type="match status" value="1"/>
</dbReference>
<dbReference type="NCBIfam" id="TIGR02076">
    <property type="entry name" value="pyrH_arch"/>
    <property type="match status" value="1"/>
</dbReference>
<dbReference type="EC" id="2.7.4.22" evidence="3"/>
<dbReference type="STRING" id="1817828.A2722_01400"/>
<organism evidence="12 13">
    <name type="scientific">Candidatus Doudnabacteria bacterium RIFCSPHIGHO2_01_FULL_50_11</name>
    <dbReference type="NCBI Taxonomy" id="1817828"/>
    <lineage>
        <taxon>Bacteria</taxon>
        <taxon>Candidatus Doudnaibacteriota</taxon>
    </lineage>
</organism>
<proteinExistence type="inferred from homology"/>
<evidence type="ECO:0000256" key="4">
    <source>
        <dbReference type="ARBA" id="ARBA00022490"/>
    </source>
</evidence>
<sequence length="227" mass="25312">MSRSRIALLSLGGSLVVPNGIDTRYLKKFSDFIHRNLRSWRFIVVVGGGRTARAFQAAVRGLGVADHKGMDWMGLYASRLNAQLVRLVFSKYAHPAVLTDPLFPPKFQEAILVAAGYKPGRSTDWVAVKLAQHYGAKKVINLTNIDHVYDRDPRKSRNAKPLKNISWTIYRKIAGSRWSPGLSLPFDPVASKLAQSEGIEVDIINGKKLQQVQRALEGKAFKGTRIF</sequence>
<evidence type="ECO:0000256" key="3">
    <source>
        <dbReference type="ARBA" id="ARBA00012899"/>
    </source>
</evidence>
<evidence type="ECO:0000256" key="10">
    <source>
        <dbReference type="ARBA" id="ARBA00032092"/>
    </source>
</evidence>
<dbReference type="Pfam" id="PF00696">
    <property type="entry name" value="AA_kinase"/>
    <property type="match status" value="1"/>
</dbReference>
<dbReference type="GO" id="GO:0006225">
    <property type="term" value="P:UDP biosynthetic process"/>
    <property type="evidence" value="ECO:0007669"/>
    <property type="project" value="TreeGrafter"/>
</dbReference>
<dbReference type="Proteomes" id="UP000178377">
    <property type="component" value="Unassembled WGS sequence"/>
</dbReference>